<sequence>MAYTVYSDDKYTVKKNRDGFILCNNHGNYANHGHFKKFTTCMLLIRLMENDIVPNSTYLRQSVLRISVDDKYIEKVQVKMNKRKEKYINVNKGIIRK</sequence>
<evidence type="ECO:0000313" key="2">
    <source>
        <dbReference type="Proteomes" id="UP000568273"/>
    </source>
</evidence>
<gene>
    <name evidence="1" type="ORF">HKO22_02910</name>
</gene>
<dbReference type="RefSeq" id="WP_169968413.1">
    <property type="nucleotide sequence ID" value="NZ_JABDSR010000003.1"/>
</dbReference>
<organism evidence="1 2">
    <name type="scientific">Peptoniphilus faecalis</name>
    <dbReference type="NCBI Taxonomy" id="2731255"/>
    <lineage>
        <taxon>Bacteria</taxon>
        <taxon>Bacillati</taxon>
        <taxon>Bacillota</taxon>
        <taxon>Tissierellia</taxon>
        <taxon>Tissierellales</taxon>
        <taxon>Peptoniphilaceae</taxon>
        <taxon>Peptoniphilus</taxon>
    </lineage>
</organism>
<dbReference type="AlphaFoldDB" id="A0A848RKN4"/>
<evidence type="ECO:0000313" key="1">
    <source>
        <dbReference type="EMBL" id="NMW84694.1"/>
    </source>
</evidence>
<name>A0A848RKN4_9FIRM</name>
<proteinExistence type="predicted"/>
<comment type="caution">
    <text evidence="1">The sequence shown here is derived from an EMBL/GenBank/DDBJ whole genome shotgun (WGS) entry which is preliminary data.</text>
</comment>
<accession>A0A848RKN4</accession>
<protein>
    <submittedName>
        <fullName evidence="1">Uncharacterized protein</fullName>
    </submittedName>
</protein>
<reference evidence="1" key="1">
    <citation type="submission" date="2020-04" db="EMBL/GenBank/DDBJ databases">
        <title>Peptoniphilus sp. nov. isolated from swine feces.</title>
        <authorList>
            <person name="Ryu S.W."/>
        </authorList>
    </citation>
    <scope>NUCLEOTIDE SEQUENCE [LARGE SCALE GENOMIC DNA]</scope>
    <source>
        <strain evidence="1">AGMB00490</strain>
    </source>
</reference>
<dbReference type="EMBL" id="JABDSR010000003">
    <property type="protein sequence ID" value="NMW84694.1"/>
    <property type="molecule type" value="Genomic_DNA"/>
</dbReference>
<dbReference type="Proteomes" id="UP000568273">
    <property type="component" value="Unassembled WGS sequence"/>
</dbReference>
<keyword evidence="2" id="KW-1185">Reference proteome</keyword>